<evidence type="ECO:0000313" key="4">
    <source>
        <dbReference type="Proteomes" id="UP000245119"/>
    </source>
</evidence>
<keyword evidence="2" id="KW-0472">Membrane</keyword>
<feature type="transmembrane region" description="Helical" evidence="2">
    <location>
        <begin position="289"/>
        <end position="314"/>
    </location>
</feature>
<reference evidence="3 4" key="1">
    <citation type="submission" date="2018-04" db="EMBL/GenBank/DDBJ databases">
        <title>The genome of golden apple snail Pomacea canaliculata provides insight into stress tolerance and invasive adaptation.</title>
        <authorList>
            <person name="Liu C."/>
            <person name="Liu B."/>
            <person name="Ren Y."/>
            <person name="Zhang Y."/>
            <person name="Wang H."/>
            <person name="Li S."/>
            <person name="Jiang F."/>
            <person name="Yin L."/>
            <person name="Zhang G."/>
            <person name="Qian W."/>
            <person name="Fan W."/>
        </authorList>
    </citation>
    <scope>NUCLEOTIDE SEQUENCE [LARGE SCALE GENOMIC DNA]</scope>
    <source>
        <strain evidence="3">SZHN2017</strain>
        <tissue evidence="3">Muscle</tissue>
    </source>
</reference>
<dbReference type="Proteomes" id="UP000245119">
    <property type="component" value="Linkage Group LG7"/>
</dbReference>
<feature type="compositionally biased region" description="Basic and acidic residues" evidence="1">
    <location>
        <begin position="335"/>
        <end position="347"/>
    </location>
</feature>
<dbReference type="AlphaFoldDB" id="A0A2T7P1V4"/>
<keyword evidence="4" id="KW-1185">Reference proteome</keyword>
<evidence type="ECO:0000256" key="1">
    <source>
        <dbReference type="SAM" id="MobiDB-lite"/>
    </source>
</evidence>
<sequence>MHVNVGILSVAEDVVVLYYVGHYTCVANPGYTCDKDSNTTFISADITDGVYTLTADGDAGVLCTAAYSQTESLDTSNDIHKENGTGCSNDGSNNRLIGIICAVSGVSIARSGPKLTEMTRPPGQGHFYKKKKKIMWGIFLFLIQTDAVKVLLQGQEYKCSMELDGNCITKVTWKISEKYTQKGRPFTVSFMSPEGKTENAVLLHYVGYYYCEAAGDHTCDEGNNSTTVSKSTCVTGRQYMLAADGEPAISCTPTHSTSAALAETNNYTTKNTTSVKFVSKEDALQKENGVSGIVVGAVVIILVLTAAGVTYCICRLRRKQKSKNSNPADQIEQEEANKQMLKEHNGERSISIKSV</sequence>
<feature type="region of interest" description="Disordered" evidence="1">
    <location>
        <begin position="323"/>
        <end position="355"/>
    </location>
</feature>
<keyword evidence="2" id="KW-0812">Transmembrane</keyword>
<accession>A0A2T7P1V4</accession>
<name>A0A2T7P1V4_POMCA</name>
<evidence type="ECO:0000256" key="2">
    <source>
        <dbReference type="SAM" id="Phobius"/>
    </source>
</evidence>
<evidence type="ECO:0000313" key="3">
    <source>
        <dbReference type="EMBL" id="PVD27373.1"/>
    </source>
</evidence>
<gene>
    <name evidence="3" type="ORF">C0Q70_12531</name>
</gene>
<keyword evidence="2" id="KW-1133">Transmembrane helix</keyword>
<comment type="caution">
    <text evidence="3">The sequence shown here is derived from an EMBL/GenBank/DDBJ whole genome shotgun (WGS) entry which is preliminary data.</text>
</comment>
<protein>
    <submittedName>
        <fullName evidence="3">Uncharacterized protein</fullName>
    </submittedName>
</protein>
<organism evidence="3 4">
    <name type="scientific">Pomacea canaliculata</name>
    <name type="common">Golden apple snail</name>
    <dbReference type="NCBI Taxonomy" id="400727"/>
    <lineage>
        <taxon>Eukaryota</taxon>
        <taxon>Metazoa</taxon>
        <taxon>Spiralia</taxon>
        <taxon>Lophotrochozoa</taxon>
        <taxon>Mollusca</taxon>
        <taxon>Gastropoda</taxon>
        <taxon>Caenogastropoda</taxon>
        <taxon>Architaenioglossa</taxon>
        <taxon>Ampullarioidea</taxon>
        <taxon>Ampullariidae</taxon>
        <taxon>Pomacea</taxon>
    </lineage>
</organism>
<proteinExistence type="predicted"/>
<dbReference type="EMBL" id="PZQS01000007">
    <property type="protein sequence ID" value="PVD27373.1"/>
    <property type="molecule type" value="Genomic_DNA"/>
</dbReference>